<dbReference type="Gene3D" id="1.10.10.10">
    <property type="entry name" value="Winged helix-like DNA-binding domain superfamily/Winged helix DNA-binding domain"/>
    <property type="match status" value="1"/>
</dbReference>
<evidence type="ECO:0000313" key="13">
    <source>
        <dbReference type="EMBL" id="ODQ57628.1"/>
    </source>
</evidence>
<dbReference type="InterPro" id="IPR050247">
    <property type="entry name" value="Met_Aminopeptidase_Type2"/>
</dbReference>
<comment type="cofactor">
    <cofactor evidence="9">
        <name>Co(2+)</name>
        <dbReference type="ChEBI" id="CHEBI:48828"/>
    </cofactor>
    <cofactor evidence="9">
        <name>Zn(2+)</name>
        <dbReference type="ChEBI" id="CHEBI:29105"/>
    </cofactor>
    <cofactor evidence="9">
        <name>Mn(2+)</name>
        <dbReference type="ChEBI" id="CHEBI:29035"/>
    </cofactor>
    <cofactor evidence="9">
        <name>Fe(2+)</name>
        <dbReference type="ChEBI" id="CHEBI:29033"/>
    </cofactor>
    <text evidence="9">Binds 2 divalent metal cations per subunit. Has a high-affinity and a low affinity metal-binding site. The true nature of the physiological cofactor is under debate. The enzyme is active with cobalt, zinc, manganese or divalent iron ions. Most likely, methionine aminopeptidases function as mononuclear Fe(2+)-metalloproteases under physiological conditions, and the catalytically relevant metal-binding site has been assigned to the histidine-containing high-affinity site.</text>
</comment>
<dbReference type="NCBIfam" id="TIGR00501">
    <property type="entry name" value="met_pdase_II"/>
    <property type="match status" value="1"/>
</dbReference>
<dbReference type="InterPro" id="IPR002468">
    <property type="entry name" value="Pept_M24A_MAP2"/>
</dbReference>
<dbReference type="GO" id="GO:0051604">
    <property type="term" value="P:protein maturation"/>
    <property type="evidence" value="ECO:0007669"/>
    <property type="project" value="EnsemblFungi"/>
</dbReference>
<dbReference type="AlphaFoldDB" id="A0A1E3NWV7"/>
<evidence type="ECO:0000256" key="7">
    <source>
        <dbReference type="ARBA" id="ARBA00022723"/>
    </source>
</evidence>
<keyword evidence="14" id="KW-1185">Reference proteome</keyword>
<evidence type="ECO:0000256" key="10">
    <source>
        <dbReference type="RuleBase" id="RU003653"/>
    </source>
</evidence>
<dbReference type="GeneID" id="30201088"/>
<dbReference type="InterPro" id="IPR036388">
    <property type="entry name" value="WH-like_DNA-bd_sf"/>
</dbReference>
<dbReference type="STRING" id="683960.A0A1E3NWV7"/>
<dbReference type="SUPFAM" id="SSF46785">
    <property type="entry name" value="Winged helix' DNA-binding domain"/>
    <property type="match status" value="1"/>
</dbReference>
<feature type="binding site" evidence="9">
    <location>
        <position position="407"/>
    </location>
    <ligand>
        <name>a divalent metal cation</name>
        <dbReference type="ChEBI" id="CHEBI:60240"/>
        <label>1</label>
    </ligand>
</feature>
<organism evidence="13 14">
    <name type="scientific">Wickerhamomyces anomalus (strain ATCC 58044 / CBS 1984 / NCYC 433 / NRRL Y-366-8)</name>
    <name type="common">Yeast</name>
    <name type="synonym">Hansenula anomala</name>
    <dbReference type="NCBI Taxonomy" id="683960"/>
    <lineage>
        <taxon>Eukaryota</taxon>
        <taxon>Fungi</taxon>
        <taxon>Dikarya</taxon>
        <taxon>Ascomycota</taxon>
        <taxon>Saccharomycotina</taxon>
        <taxon>Saccharomycetes</taxon>
        <taxon>Phaffomycetales</taxon>
        <taxon>Wickerhamomycetaceae</taxon>
        <taxon>Wickerhamomyces</taxon>
    </lineage>
</organism>
<evidence type="ECO:0000256" key="5">
    <source>
        <dbReference type="ARBA" id="ARBA00022490"/>
    </source>
</evidence>
<dbReference type="InterPro" id="IPR018349">
    <property type="entry name" value="Pept_M24A_MAP2_BS"/>
</dbReference>
<dbReference type="PANTHER" id="PTHR45777:SF2">
    <property type="entry name" value="METHIONINE AMINOPEPTIDASE 2"/>
    <property type="match status" value="1"/>
</dbReference>
<dbReference type="InterPro" id="IPR036005">
    <property type="entry name" value="Creatinase/aminopeptidase-like"/>
</dbReference>
<dbReference type="GO" id="GO:0046872">
    <property type="term" value="F:metal ion binding"/>
    <property type="evidence" value="ECO:0007669"/>
    <property type="project" value="UniProtKB-UniRule"/>
</dbReference>
<dbReference type="GO" id="GO:0005737">
    <property type="term" value="C:cytoplasm"/>
    <property type="evidence" value="ECO:0007669"/>
    <property type="project" value="UniProtKB-SubCell"/>
</dbReference>
<evidence type="ECO:0000256" key="9">
    <source>
        <dbReference type="HAMAP-Rule" id="MF_03175"/>
    </source>
</evidence>
<feature type="binding site" evidence="9">
    <location>
        <position position="407"/>
    </location>
    <ligand>
        <name>a divalent metal cation</name>
        <dbReference type="ChEBI" id="CHEBI:60240"/>
        <label>2</label>
        <note>catalytic</note>
    </ligand>
</feature>
<dbReference type="EMBL" id="KV454213">
    <property type="protein sequence ID" value="ODQ57628.1"/>
    <property type="molecule type" value="Genomic_DNA"/>
</dbReference>
<dbReference type="OrthoDB" id="7848262at2759"/>
<dbReference type="PANTHER" id="PTHR45777">
    <property type="entry name" value="METHIONINE AMINOPEPTIDASE 2"/>
    <property type="match status" value="1"/>
</dbReference>
<evidence type="ECO:0000256" key="11">
    <source>
        <dbReference type="SAM" id="MobiDB-lite"/>
    </source>
</evidence>
<feature type="binding site" evidence="9">
    <location>
        <position position="210"/>
    </location>
    <ligand>
        <name>a divalent metal cation</name>
        <dbReference type="ChEBI" id="CHEBI:60240"/>
        <label>1</label>
    </ligand>
</feature>
<comment type="cofactor">
    <cofactor evidence="2">
        <name>Mn(2+)</name>
        <dbReference type="ChEBI" id="CHEBI:29035"/>
    </cofactor>
</comment>
<comment type="function">
    <text evidence="9 10">Cotranslationally removes the N-terminal methionine from nascent proteins. The N-terminal methionine is often cleaved when the second residue in the primary sequence is small and uncharged (Met-Ala-, Cys, Gly, Pro, Ser, Thr, or Val).</text>
</comment>
<feature type="binding site" evidence="9">
    <location>
        <position position="179"/>
    </location>
    <ligand>
        <name>substrate</name>
    </ligand>
</feature>
<proteinExistence type="inferred from homology"/>
<dbReference type="GO" id="GO:0004239">
    <property type="term" value="F:initiator methionyl aminopeptidase activity"/>
    <property type="evidence" value="ECO:0007669"/>
    <property type="project" value="UniProtKB-UniRule"/>
</dbReference>
<feature type="binding site" evidence="9">
    <location>
        <position position="199"/>
    </location>
    <ligand>
        <name>a divalent metal cation</name>
        <dbReference type="ChEBI" id="CHEBI:60240"/>
        <label>1</label>
    </ligand>
</feature>
<sequence length="426" mass="48083">MSKVEAEGTNGDKPAESTEKIAENIEKLNVENEEDDGEEEEVNGEGAAPSGEKKKKKKKKNNKKKKKTIVPITQIYPDEKYPEGEWQEYKDTNNFRTTNEEKRYLDRQDDSRWNDFRKGAEIHRRVRKHLNNVLQPGLTTTEIAETIENSVRTFMNEEDTKKAGIGFPTGVSLNHCAAHYTPNAGDKTVLKYEDVMKVDYGIHVNGYIVDCAFTKTFDPKYDTLLKAVKAATNTGIKEAGIDVRLTDIGEAIQETMESYEVELDGETYPVKCIRNLNGHNIAPYHIHGGKSVPIVKNGDETKMEEGEVFAIETFGSTGRGYVIPEGECSHYAKNVDAPHIPLRLNKAKTLLANIDKHFGTLPFCRRYLDRIGEDKYLFALNSLVKAGIVQDYPPLNDSRGSYTAQYEHTILLHPTQKEVVSRGEDY</sequence>
<dbReference type="InterPro" id="IPR036390">
    <property type="entry name" value="WH_DNA-bd_sf"/>
</dbReference>
<comment type="similarity">
    <text evidence="9">Belongs to the peptidase M24A family. Methionine aminopeptidase eukaryotic type 2 subfamily.</text>
</comment>
<feature type="compositionally biased region" description="Basic residues" evidence="11">
    <location>
        <begin position="53"/>
        <end position="68"/>
    </location>
</feature>
<name>A0A1E3NWV7_WICAA</name>
<evidence type="ECO:0000256" key="3">
    <source>
        <dbReference type="ARBA" id="ARBA00001954"/>
    </source>
</evidence>
<dbReference type="Gene3D" id="3.90.230.10">
    <property type="entry name" value="Creatinase/methionine aminopeptidase superfamily"/>
    <property type="match status" value="1"/>
</dbReference>
<dbReference type="RefSeq" id="XP_019036835.1">
    <property type="nucleotide sequence ID" value="XM_019183842.1"/>
</dbReference>
<keyword evidence="5 9" id="KW-0963">Cytoplasm</keyword>
<keyword evidence="4 9" id="KW-0031">Aminopeptidase</keyword>
<dbReference type="InterPro" id="IPR000994">
    <property type="entry name" value="Pept_M24"/>
</dbReference>
<protein>
    <recommendedName>
        <fullName evidence="9">Methionine aminopeptidase 2</fullName>
        <shortName evidence="9">MAP 2</shortName>
        <shortName evidence="9">MetAP 2</shortName>
        <ecNumber evidence="9">3.4.11.18</ecNumber>
    </recommendedName>
    <alternativeName>
        <fullName evidence="9">Peptidase M</fullName>
    </alternativeName>
</protein>
<dbReference type="GO" id="GO:0070006">
    <property type="term" value="F:metalloaminopeptidase activity"/>
    <property type="evidence" value="ECO:0007669"/>
    <property type="project" value="UniProtKB-UniRule"/>
</dbReference>
<feature type="binding site" evidence="9">
    <location>
        <position position="279"/>
    </location>
    <ligand>
        <name>a divalent metal cation</name>
        <dbReference type="ChEBI" id="CHEBI:60240"/>
        <label>2</label>
        <note>catalytic</note>
    </ligand>
</feature>
<evidence type="ECO:0000256" key="6">
    <source>
        <dbReference type="ARBA" id="ARBA00022670"/>
    </source>
</evidence>
<keyword evidence="6 9" id="KW-0645">Protease</keyword>
<comment type="cofactor">
    <cofactor evidence="3">
        <name>Fe(2+)</name>
        <dbReference type="ChEBI" id="CHEBI:29033"/>
    </cofactor>
</comment>
<dbReference type="HAMAP" id="MF_03175">
    <property type="entry name" value="MetAP_2_euk"/>
    <property type="match status" value="1"/>
</dbReference>
<keyword evidence="7 9" id="KW-0479">Metal-binding</keyword>
<dbReference type="GO" id="GO:0006508">
    <property type="term" value="P:proteolysis"/>
    <property type="evidence" value="ECO:0007669"/>
    <property type="project" value="UniProtKB-KW"/>
</dbReference>
<evidence type="ECO:0000259" key="12">
    <source>
        <dbReference type="Pfam" id="PF00557"/>
    </source>
</evidence>
<evidence type="ECO:0000256" key="4">
    <source>
        <dbReference type="ARBA" id="ARBA00022438"/>
    </source>
</evidence>
<feature type="region of interest" description="Disordered" evidence="11">
    <location>
        <begin position="1"/>
        <end position="69"/>
    </location>
</feature>
<accession>A0A1E3NWV7</accession>
<evidence type="ECO:0000256" key="1">
    <source>
        <dbReference type="ARBA" id="ARBA00000294"/>
    </source>
</evidence>
<comment type="catalytic activity">
    <reaction evidence="1 9 10">
        <text>Release of N-terminal amino acids, preferentially methionine, from peptides and arylamides.</text>
        <dbReference type="EC" id="3.4.11.18"/>
    </reaction>
</comment>
<feature type="compositionally biased region" description="Acidic residues" evidence="11">
    <location>
        <begin position="31"/>
        <end position="43"/>
    </location>
</feature>
<evidence type="ECO:0000313" key="14">
    <source>
        <dbReference type="Proteomes" id="UP000094112"/>
    </source>
</evidence>
<dbReference type="PRINTS" id="PR00599">
    <property type="entry name" value="MAPEPTIDASE"/>
</dbReference>
<feature type="binding site" evidence="9">
    <location>
        <position position="312"/>
    </location>
    <ligand>
        <name>a divalent metal cation</name>
        <dbReference type="ChEBI" id="CHEBI:60240"/>
        <label>2</label>
        <note>catalytic</note>
    </ligand>
</feature>
<comment type="subcellular location">
    <subcellularLocation>
        <location evidence="9">Cytoplasm</location>
    </subcellularLocation>
</comment>
<evidence type="ECO:0000256" key="8">
    <source>
        <dbReference type="ARBA" id="ARBA00022801"/>
    </source>
</evidence>
<feature type="binding site" evidence="9">
    <location>
        <position position="287"/>
    </location>
    <ligand>
        <name>substrate</name>
    </ligand>
</feature>
<reference evidence="13 14" key="1">
    <citation type="journal article" date="2016" name="Proc. Natl. Acad. Sci. U.S.A.">
        <title>Comparative genomics of biotechnologically important yeasts.</title>
        <authorList>
            <person name="Riley R."/>
            <person name="Haridas S."/>
            <person name="Wolfe K.H."/>
            <person name="Lopes M.R."/>
            <person name="Hittinger C.T."/>
            <person name="Goeker M."/>
            <person name="Salamov A.A."/>
            <person name="Wisecaver J.H."/>
            <person name="Long T.M."/>
            <person name="Calvey C.H."/>
            <person name="Aerts A.L."/>
            <person name="Barry K.W."/>
            <person name="Choi C."/>
            <person name="Clum A."/>
            <person name="Coughlan A.Y."/>
            <person name="Deshpande S."/>
            <person name="Douglass A.P."/>
            <person name="Hanson S.J."/>
            <person name="Klenk H.-P."/>
            <person name="LaButti K.M."/>
            <person name="Lapidus A."/>
            <person name="Lindquist E.A."/>
            <person name="Lipzen A.M."/>
            <person name="Meier-Kolthoff J.P."/>
            <person name="Ohm R.A."/>
            <person name="Otillar R.P."/>
            <person name="Pangilinan J.L."/>
            <person name="Peng Y."/>
            <person name="Rokas A."/>
            <person name="Rosa C.A."/>
            <person name="Scheuner C."/>
            <person name="Sibirny A.A."/>
            <person name="Slot J.C."/>
            <person name="Stielow J.B."/>
            <person name="Sun H."/>
            <person name="Kurtzman C.P."/>
            <person name="Blackwell M."/>
            <person name="Grigoriev I.V."/>
            <person name="Jeffries T.W."/>
        </authorList>
    </citation>
    <scope>NUCLEOTIDE SEQUENCE [LARGE SCALE GENOMIC DNA]</scope>
    <source>
        <strain evidence="14">ATCC 58044 / CBS 1984 / NCYC 433 / NRRL Y-366-8</strain>
    </source>
</reference>
<feature type="compositionally biased region" description="Basic and acidic residues" evidence="11">
    <location>
        <begin position="13"/>
        <end position="30"/>
    </location>
</feature>
<dbReference type="PROSITE" id="PS01202">
    <property type="entry name" value="MAP_2"/>
    <property type="match status" value="1"/>
</dbReference>
<feature type="binding site" evidence="9">
    <location>
        <position position="210"/>
    </location>
    <ligand>
        <name>a divalent metal cation</name>
        <dbReference type="ChEBI" id="CHEBI:60240"/>
        <label>2</label>
        <note>catalytic</note>
    </ligand>
</feature>
<keyword evidence="8 9" id="KW-0378">Hydrolase</keyword>
<dbReference type="Pfam" id="PF00557">
    <property type="entry name" value="Peptidase_M24"/>
    <property type="match status" value="1"/>
</dbReference>
<dbReference type="CDD" id="cd01088">
    <property type="entry name" value="MetAP2"/>
    <property type="match status" value="1"/>
</dbReference>
<gene>
    <name evidence="9" type="primary">MAP2</name>
    <name evidence="13" type="ORF">WICANDRAFT_64974</name>
</gene>
<dbReference type="InterPro" id="IPR001714">
    <property type="entry name" value="Pept_M24_MAP"/>
</dbReference>
<evidence type="ECO:0000256" key="2">
    <source>
        <dbReference type="ARBA" id="ARBA00001936"/>
    </source>
</evidence>
<dbReference type="SUPFAM" id="SSF55920">
    <property type="entry name" value="Creatinase/aminopeptidase"/>
    <property type="match status" value="1"/>
</dbReference>
<feature type="domain" description="Peptidase M24" evidence="12">
    <location>
        <begin position="116"/>
        <end position="326"/>
    </location>
</feature>
<dbReference type="Proteomes" id="UP000094112">
    <property type="component" value="Unassembled WGS sequence"/>
</dbReference>
<dbReference type="EC" id="3.4.11.18" evidence="9"/>